<dbReference type="CDD" id="cd03809">
    <property type="entry name" value="GT4_MtfB-like"/>
    <property type="match status" value="1"/>
</dbReference>
<evidence type="ECO:0000256" key="1">
    <source>
        <dbReference type="ARBA" id="ARBA00022679"/>
    </source>
</evidence>
<organism evidence="3 4">
    <name type="scientific">Clostridium chromiireducens</name>
    <dbReference type="NCBI Taxonomy" id="225345"/>
    <lineage>
        <taxon>Bacteria</taxon>
        <taxon>Bacillati</taxon>
        <taxon>Bacillota</taxon>
        <taxon>Clostridia</taxon>
        <taxon>Eubacteriales</taxon>
        <taxon>Clostridiaceae</taxon>
        <taxon>Clostridium</taxon>
    </lineage>
</organism>
<protein>
    <submittedName>
        <fullName evidence="3">Glycosyltransferase</fullName>
    </submittedName>
</protein>
<feature type="domain" description="Glycosyl transferase family 1" evidence="2">
    <location>
        <begin position="182"/>
        <end position="318"/>
    </location>
</feature>
<dbReference type="PANTHER" id="PTHR46401:SF2">
    <property type="entry name" value="GLYCOSYLTRANSFERASE WBBK-RELATED"/>
    <property type="match status" value="1"/>
</dbReference>
<evidence type="ECO:0000313" key="4">
    <source>
        <dbReference type="Proteomes" id="UP000656077"/>
    </source>
</evidence>
<sequence>MKIVIDIRKLSNKPSGIGMYIYYFVKGLMKYRNIEIFGITDVLLSDEILELKTLNLNIIEYGKEVNSNFEVFKYFKFIETVIDKEKPNIFWEPNFIIPINLKKKFKDVEFIITIFDLIPILNPEFCSLQYRVYFKYFLHKTIKNVDSVIYISDTVKKQCEKRYPHIKEKNSLLNYVIIDKEEFNIEEDLKDLEYFLFVGNIEERKGIRILLDAYEKYIKNGGNKGLKIAGGIRENEIESLINNRIHKYGEKIEYLGYVETDTKNSLIKNSSALIFPSYVEGFGIPPIEALMCGKPVIVSNIEVFREILGDSGNYFDISNDYENSVNMLYEKMFEYKTIDEEDREKLIEKYSSKTLSEKLVRFLENNIEE</sequence>
<dbReference type="InterPro" id="IPR001296">
    <property type="entry name" value="Glyco_trans_1"/>
</dbReference>
<dbReference type="RefSeq" id="WP_160361730.1">
    <property type="nucleotide sequence ID" value="NZ_WSRQ01000118.1"/>
</dbReference>
<evidence type="ECO:0000259" key="2">
    <source>
        <dbReference type="Pfam" id="PF00534"/>
    </source>
</evidence>
<dbReference type="PANTHER" id="PTHR46401">
    <property type="entry name" value="GLYCOSYLTRANSFERASE WBBK-RELATED"/>
    <property type="match status" value="1"/>
</dbReference>
<dbReference type="SUPFAM" id="SSF53756">
    <property type="entry name" value="UDP-Glycosyltransferase/glycogen phosphorylase"/>
    <property type="match status" value="1"/>
</dbReference>
<dbReference type="EMBL" id="WSRQ01000118">
    <property type="protein sequence ID" value="MVX67319.1"/>
    <property type="molecule type" value="Genomic_DNA"/>
</dbReference>
<evidence type="ECO:0000313" key="3">
    <source>
        <dbReference type="EMBL" id="MVX67319.1"/>
    </source>
</evidence>
<accession>A0A964RSW6</accession>
<dbReference type="Proteomes" id="UP000656077">
    <property type="component" value="Unassembled WGS sequence"/>
</dbReference>
<dbReference type="GO" id="GO:0016757">
    <property type="term" value="F:glycosyltransferase activity"/>
    <property type="evidence" value="ECO:0007669"/>
    <property type="project" value="InterPro"/>
</dbReference>
<reference evidence="3" key="1">
    <citation type="submission" date="2019-12" db="EMBL/GenBank/DDBJ databases">
        <title>Microbes associate with the intestines of laboratory mice.</title>
        <authorList>
            <person name="Navarre W."/>
            <person name="Wong E."/>
        </authorList>
    </citation>
    <scope>NUCLEOTIDE SEQUENCE</scope>
    <source>
        <strain evidence="3">NM79_F5</strain>
    </source>
</reference>
<comment type="caution">
    <text evidence="3">The sequence shown here is derived from an EMBL/GenBank/DDBJ whole genome shotgun (WGS) entry which is preliminary data.</text>
</comment>
<dbReference type="AlphaFoldDB" id="A0A964RSW6"/>
<dbReference type="Gene3D" id="3.40.50.2000">
    <property type="entry name" value="Glycogen Phosphorylase B"/>
    <property type="match status" value="2"/>
</dbReference>
<gene>
    <name evidence="3" type="ORF">GKZ28_27205</name>
</gene>
<keyword evidence="1" id="KW-0808">Transferase</keyword>
<proteinExistence type="predicted"/>
<dbReference type="Pfam" id="PF00534">
    <property type="entry name" value="Glycos_transf_1"/>
    <property type="match status" value="1"/>
</dbReference>
<name>A0A964RSW6_9CLOT</name>